<evidence type="ECO:0000256" key="1">
    <source>
        <dbReference type="ARBA" id="ARBA00008829"/>
    </source>
</evidence>
<keyword evidence="2" id="KW-0472">Membrane</keyword>
<gene>
    <name evidence="3" type="ORF">EB796_015419</name>
</gene>
<feature type="transmembrane region" description="Helical" evidence="2">
    <location>
        <begin position="416"/>
        <end position="435"/>
    </location>
</feature>
<accession>A0A7J7JJI3</accession>
<dbReference type="EMBL" id="VXIV02002312">
    <property type="protein sequence ID" value="KAF6026265.1"/>
    <property type="molecule type" value="Genomic_DNA"/>
</dbReference>
<dbReference type="GO" id="GO:0004157">
    <property type="term" value="F:dihydropyrimidinase activity"/>
    <property type="evidence" value="ECO:0007669"/>
    <property type="project" value="TreeGrafter"/>
</dbReference>
<comment type="caution">
    <text evidence="3">The sequence shown here is derived from an EMBL/GenBank/DDBJ whole genome shotgun (WGS) entry which is preliminary data.</text>
</comment>
<reference evidence="3" key="1">
    <citation type="submission" date="2020-06" db="EMBL/GenBank/DDBJ databases">
        <title>Draft genome of Bugula neritina, a colonial animal packing powerful symbionts and potential medicines.</title>
        <authorList>
            <person name="Rayko M."/>
        </authorList>
    </citation>
    <scope>NUCLEOTIDE SEQUENCE [LARGE SCALE GENOMIC DNA]</scope>
    <source>
        <strain evidence="3">Kwan_BN1</strain>
    </source>
</reference>
<sequence>MMNNFFYLCYCYNFITTQIIYCYYSAVNDSIMEEVIVSSVVNELAAKPSISDNGQDELAECLHIIGGTCVNDDQVFEADIIVENGLIKEIGPNLTTPDAATVVDAKGMLVLPGGIDTNTHFQLPVMGTVSADDFYSGQKQLWPEELLRLAIIRLLCIINKTMTSIDCVWDSPTTSLLEAYDKWKVWADSKVACNYGLSVGITKWDKTVADEMEVLVREKGVNTFRVSQEYKGLYMLDDGELLQVFSKCKELGALVTTLSENGHVIEAKAEELIGLGITGPEGHAMCRAEEVEAEAVNRAIVLANQARCPLAVVPITSKSSAKVISEARRKGYVVFGGSVAASLGVDGSHYWNQCWRHAAAYVTVPPLRPDPTVPAYLMEHLSSIFISIYFIFVFVYNFCYPPNHMLRFINPFLHKSLFLEICSLLVHLTALLMLIKKRSVRKISVRYRMA</sequence>
<evidence type="ECO:0000256" key="2">
    <source>
        <dbReference type="SAM" id="Phobius"/>
    </source>
</evidence>
<dbReference type="InterPro" id="IPR032466">
    <property type="entry name" value="Metal_Hydrolase"/>
</dbReference>
<keyword evidence="4" id="KW-1185">Reference proteome</keyword>
<proteinExistence type="inferred from homology"/>
<dbReference type="SUPFAM" id="SSF51556">
    <property type="entry name" value="Metallo-dependent hydrolases"/>
    <property type="match status" value="1"/>
</dbReference>
<dbReference type="PANTHER" id="PTHR11647">
    <property type="entry name" value="HYDRANTOINASE/DIHYDROPYRIMIDINASE FAMILY MEMBER"/>
    <property type="match status" value="1"/>
</dbReference>
<dbReference type="InterPro" id="IPR011059">
    <property type="entry name" value="Metal-dep_hydrolase_composite"/>
</dbReference>
<dbReference type="Proteomes" id="UP000593567">
    <property type="component" value="Unassembled WGS sequence"/>
</dbReference>
<evidence type="ECO:0000313" key="4">
    <source>
        <dbReference type="Proteomes" id="UP000593567"/>
    </source>
</evidence>
<feature type="transmembrane region" description="Helical" evidence="2">
    <location>
        <begin position="376"/>
        <end position="396"/>
    </location>
</feature>
<keyword evidence="2" id="KW-0812">Transmembrane</keyword>
<organism evidence="3 4">
    <name type="scientific">Bugula neritina</name>
    <name type="common">Brown bryozoan</name>
    <name type="synonym">Sertularia neritina</name>
    <dbReference type="NCBI Taxonomy" id="10212"/>
    <lineage>
        <taxon>Eukaryota</taxon>
        <taxon>Metazoa</taxon>
        <taxon>Spiralia</taxon>
        <taxon>Lophotrochozoa</taxon>
        <taxon>Bryozoa</taxon>
        <taxon>Gymnolaemata</taxon>
        <taxon>Cheilostomatida</taxon>
        <taxon>Flustrina</taxon>
        <taxon>Buguloidea</taxon>
        <taxon>Bugulidae</taxon>
        <taxon>Bugula</taxon>
    </lineage>
</organism>
<dbReference type="PANTHER" id="PTHR11647:SF1">
    <property type="entry name" value="COLLAPSIN RESPONSE MEDIATOR PROTEIN"/>
    <property type="match status" value="1"/>
</dbReference>
<dbReference type="OrthoDB" id="10258955at2759"/>
<dbReference type="GO" id="GO:0005829">
    <property type="term" value="C:cytosol"/>
    <property type="evidence" value="ECO:0007669"/>
    <property type="project" value="TreeGrafter"/>
</dbReference>
<dbReference type="FunFam" id="3.20.20.140:FF:000076">
    <property type="entry name" value="Dihydropyrimidinase like 2"/>
    <property type="match status" value="1"/>
</dbReference>
<dbReference type="SUPFAM" id="SSF51338">
    <property type="entry name" value="Composite domain of metallo-dependent hydrolases"/>
    <property type="match status" value="1"/>
</dbReference>
<protein>
    <submittedName>
        <fullName evidence="3">DPYS</fullName>
    </submittedName>
</protein>
<dbReference type="AlphaFoldDB" id="A0A7J7JJI3"/>
<name>A0A7J7JJI3_BUGNE</name>
<dbReference type="Gene3D" id="3.20.20.140">
    <property type="entry name" value="Metal-dependent hydrolases"/>
    <property type="match status" value="2"/>
</dbReference>
<keyword evidence="2" id="KW-1133">Transmembrane helix</keyword>
<dbReference type="InterPro" id="IPR050378">
    <property type="entry name" value="Metallo-dep_Hydrolases_sf"/>
</dbReference>
<comment type="similarity">
    <text evidence="1">Belongs to the metallo-dependent hydrolases superfamily. Hydantoinase/dihydropyrimidinase family.</text>
</comment>
<dbReference type="GO" id="GO:0006208">
    <property type="term" value="P:pyrimidine nucleobase catabolic process"/>
    <property type="evidence" value="ECO:0007669"/>
    <property type="project" value="TreeGrafter"/>
</dbReference>
<evidence type="ECO:0000313" key="3">
    <source>
        <dbReference type="EMBL" id="KAF6026265.1"/>
    </source>
</evidence>